<proteinExistence type="predicted"/>
<dbReference type="EMBL" id="FOJI01000029">
    <property type="protein sequence ID" value="SEW46111.1"/>
    <property type="molecule type" value="Genomic_DNA"/>
</dbReference>
<dbReference type="OrthoDB" id="2146485at2"/>
<reference evidence="2 3" key="1">
    <citation type="submission" date="2016-10" db="EMBL/GenBank/DDBJ databases">
        <authorList>
            <person name="de Groot N.N."/>
        </authorList>
    </citation>
    <scope>NUCLEOTIDE SEQUENCE [LARGE SCALE GENOMIC DNA]</scope>
    <source>
        <strain evidence="2 3">DSM 9179</strain>
    </source>
</reference>
<evidence type="ECO:0000256" key="1">
    <source>
        <dbReference type="SAM" id="Phobius"/>
    </source>
</evidence>
<feature type="transmembrane region" description="Helical" evidence="1">
    <location>
        <begin position="51"/>
        <end position="73"/>
    </location>
</feature>
<dbReference type="STRING" id="99656.SAMN05421659_12917"/>
<keyword evidence="1" id="KW-1133">Transmembrane helix</keyword>
<name>A0A1I0RYW0_9FIRM</name>
<dbReference type="RefSeq" id="WP_092458260.1">
    <property type="nucleotide sequence ID" value="NZ_FOJI01000029.1"/>
</dbReference>
<feature type="transmembrane region" description="Helical" evidence="1">
    <location>
        <begin position="85"/>
        <end position="106"/>
    </location>
</feature>
<evidence type="ECO:0000313" key="2">
    <source>
        <dbReference type="EMBL" id="SEW46111.1"/>
    </source>
</evidence>
<feature type="transmembrane region" description="Helical" evidence="1">
    <location>
        <begin position="112"/>
        <end position="130"/>
    </location>
</feature>
<dbReference type="Proteomes" id="UP000199701">
    <property type="component" value="Unassembled WGS sequence"/>
</dbReference>
<keyword evidence="1" id="KW-0812">Transmembrane</keyword>
<evidence type="ECO:0000313" key="3">
    <source>
        <dbReference type="Proteomes" id="UP000199701"/>
    </source>
</evidence>
<gene>
    <name evidence="2" type="ORF">SAMN05421659_12917</name>
</gene>
<feature type="transmembrane region" description="Helical" evidence="1">
    <location>
        <begin position="21"/>
        <end position="39"/>
    </location>
</feature>
<keyword evidence="3" id="KW-1185">Reference proteome</keyword>
<protein>
    <submittedName>
        <fullName evidence="2">Uncharacterized protein</fullName>
    </submittedName>
</protein>
<dbReference type="AlphaFoldDB" id="A0A1I0RYW0"/>
<accession>A0A1I0RYW0</accession>
<organism evidence="2 3">
    <name type="scientific">[Clostridium] fimetarium</name>
    <dbReference type="NCBI Taxonomy" id="99656"/>
    <lineage>
        <taxon>Bacteria</taxon>
        <taxon>Bacillati</taxon>
        <taxon>Bacillota</taxon>
        <taxon>Clostridia</taxon>
        <taxon>Lachnospirales</taxon>
        <taxon>Lachnospiraceae</taxon>
    </lineage>
</organism>
<sequence length="143" mass="15966">MSILDINQKRKKLQIIKIMSIYLSVAILCIVINKIYAAFGHGVSSDAMTWMFLYPLMGGILFFPLSGIMVPRISQFSAYRTFSNIYNSGVATLTVGSFLSGIMDIAGTSSRYVIIYYQIGWFLIGCSIISQTIHKYSKGHDIV</sequence>
<keyword evidence="1" id="KW-0472">Membrane</keyword>